<keyword evidence="3" id="KW-0804">Transcription</keyword>
<feature type="DNA-binding region" description="H-T-H motif" evidence="4">
    <location>
        <begin position="53"/>
        <end position="72"/>
    </location>
</feature>
<gene>
    <name evidence="6" type="ORF">CGZ93_01510</name>
</gene>
<dbReference type="InterPro" id="IPR050109">
    <property type="entry name" value="HTH-type_TetR-like_transc_reg"/>
</dbReference>
<reference evidence="6 7" key="1">
    <citation type="submission" date="2017-07" db="EMBL/GenBank/DDBJ databases">
        <title>Draft whole genome sequences of clinical Proprionibacteriaceae strains.</title>
        <authorList>
            <person name="Bernier A.-M."/>
            <person name="Bernard K."/>
            <person name="Domingo M.-C."/>
        </authorList>
    </citation>
    <scope>NUCLEOTIDE SEQUENCE [LARGE SCALE GENOMIC DNA]</scope>
    <source>
        <strain evidence="6 7">NML 130396</strain>
    </source>
</reference>
<dbReference type="Gene3D" id="1.10.357.10">
    <property type="entry name" value="Tetracycline Repressor, domain 2"/>
    <property type="match status" value="1"/>
</dbReference>
<evidence type="ECO:0000256" key="1">
    <source>
        <dbReference type="ARBA" id="ARBA00023015"/>
    </source>
</evidence>
<dbReference type="Pfam" id="PF00440">
    <property type="entry name" value="TetR_N"/>
    <property type="match status" value="1"/>
</dbReference>
<dbReference type="OrthoDB" id="3732465at2"/>
<dbReference type="Gene3D" id="1.10.10.60">
    <property type="entry name" value="Homeodomain-like"/>
    <property type="match status" value="1"/>
</dbReference>
<dbReference type="PANTHER" id="PTHR30055">
    <property type="entry name" value="HTH-TYPE TRANSCRIPTIONAL REGULATOR RUTR"/>
    <property type="match status" value="1"/>
</dbReference>
<dbReference type="SUPFAM" id="SSF46689">
    <property type="entry name" value="Homeodomain-like"/>
    <property type="match status" value="1"/>
</dbReference>
<dbReference type="InterPro" id="IPR001647">
    <property type="entry name" value="HTH_TetR"/>
</dbReference>
<protein>
    <recommendedName>
        <fullName evidence="5">HTH tetR-type domain-containing protein</fullName>
    </recommendedName>
</protein>
<dbReference type="EMBL" id="NMVQ01000001">
    <property type="protein sequence ID" value="OYO25160.1"/>
    <property type="molecule type" value="Genomic_DNA"/>
</dbReference>
<dbReference type="Proteomes" id="UP000216311">
    <property type="component" value="Unassembled WGS sequence"/>
</dbReference>
<dbReference type="PANTHER" id="PTHR30055:SF151">
    <property type="entry name" value="TRANSCRIPTIONAL REGULATORY PROTEIN"/>
    <property type="match status" value="1"/>
</dbReference>
<name>A0A255HB75_9ACTN</name>
<dbReference type="InterPro" id="IPR036271">
    <property type="entry name" value="Tet_transcr_reg_TetR-rel_C_sf"/>
</dbReference>
<accession>A0A255HB75</accession>
<sequence>MVNDVHSQDAGRAQRALWGLGGATRGPRARFTVREVARAAVSLADTSGLEAVSLAAVAERLGVATTALYRYVDSREELTEVMVDEALGAAPELSEGPWQDRVTAWSDRLWRRHAAHPWLCEVQLSRLAPCPAPLAWLEEVLRCLEQAPVERPLALALMLDGLATSYARLRGSRSPEQVPQWLATLLGERFPRLASALADNDESLEQAYAEAVQVALDGAVRRS</sequence>
<organism evidence="6 7">
    <name type="scientific">Enemella dayhoffiae</name>
    <dbReference type="NCBI Taxonomy" id="2016507"/>
    <lineage>
        <taxon>Bacteria</taxon>
        <taxon>Bacillati</taxon>
        <taxon>Actinomycetota</taxon>
        <taxon>Actinomycetes</taxon>
        <taxon>Propionibacteriales</taxon>
        <taxon>Propionibacteriaceae</taxon>
        <taxon>Enemella</taxon>
    </lineage>
</organism>
<evidence type="ECO:0000313" key="6">
    <source>
        <dbReference type="EMBL" id="OYO25160.1"/>
    </source>
</evidence>
<keyword evidence="7" id="KW-1185">Reference proteome</keyword>
<evidence type="ECO:0000259" key="5">
    <source>
        <dbReference type="PROSITE" id="PS50977"/>
    </source>
</evidence>
<dbReference type="SUPFAM" id="SSF48498">
    <property type="entry name" value="Tetracyclin repressor-like, C-terminal domain"/>
    <property type="match status" value="1"/>
</dbReference>
<evidence type="ECO:0000256" key="4">
    <source>
        <dbReference type="PROSITE-ProRule" id="PRU00335"/>
    </source>
</evidence>
<dbReference type="InterPro" id="IPR009057">
    <property type="entry name" value="Homeodomain-like_sf"/>
</dbReference>
<feature type="domain" description="HTH tetR-type" evidence="5">
    <location>
        <begin position="30"/>
        <end position="90"/>
    </location>
</feature>
<evidence type="ECO:0000256" key="3">
    <source>
        <dbReference type="ARBA" id="ARBA00023163"/>
    </source>
</evidence>
<comment type="caution">
    <text evidence="6">The sequence shown here is derived from an EMBL/GenBank/DDBJ whole genome shotgun (WGS) entry which is preliminary data.</text>
</comment>
<keyword evidence="1" id="KW-0805">Transcription regulation</keyword>
<keyword evidence="2 4" id="KW-0238">DNA-binding</keyword>
<proteinExistence type="predicted"/>
<evidence type="ECO:0000313" key="7">
    <source>
        <dbReference type="Proteomes" id="UP000216311"/>
    </source>
</evidence>
<evidence type="ECO:0000256" key="2">
    <source>
        <dbReference type="ARBA" id="ARBA00023125"/>
    </source>
</evidence>
<dbReference type="GO" id="GO:0003700">
    <property type="term" value="F:DNA-binding transcription factor activity"/>
    <property type="evidence" value="ECO:0007669"/>
    <property type="project" value="TreeGrafter"/>
</dbReference>
<dbReference type="PROSITE" id="PS50977">
    <property type="entry name" value="HTH_TETR_2"/>
    <property type="match status" value="1"/>
</dbReference>
<dbReference type="GO" id="GO:0000976">
    <property type="term" value="F:transcription cis-regulatory region binding"/>
    <property type="evidence" value="ECO:0007669"/>
    <property type="project" value="TreeGrafter"/>
</dbReference>
<dbReference type="AlphaFoldDB" id="A0A255HB75"/>